<feature type="transmembrane region" description="Helical" evidence="1">
    <location>
        <begin position="140"/>
        <end position="159"/>
    </location>
</feature>
<keyword evidence="1" id="KW-1133">Transmembrane helix</keyword>
<feature type="transmembrane region" description="Helical" evidence="1">
    <location>
        <begin position="79"/>
        <end position="99"/>
    </location>
</feature>
<keyword evidence="1" id="KW-0812">Transmembrane</keyword>
<reference evidence="2 3" key="1">
    <citation type="submission" date="2021-08" db="EMBL/GenBank/DDBJ databases">
        <title>Genome sequence analysis of Clostridium chauvoei strains of European origin and evaluation of typing options for outbreak investigations.</title>
        <authorList>
            <person name="Abdel-Glil M."/>
            <person name="Thomas P."/>
            <person name="Seyboldt C."/>
        </authorList>
    </citation>
    <scope>NUCLEOTIDE SEQUENCE [LARGE SCALE GENOMIC DNA]</scope>
    <source>
        <strain evidence="2 3">S0260-09</strain>
    </source>
</reference>
<evidence type="ECO:0000313" key="3">
    <source>
        <dbReference type="Proteomes" id="UP000775179"/>
    </source>
</evidence>
<evidence type="ECO:0000313" key="2">
    <source>
        <dbReference type="EMBL" id="MBX7289504.1"/>
    </source>
</evidence>
<sequence>MDFNLENILTKRLVKTAVVAALYTVLTVALAPISYGPIQFRLSELMVLLAFFDPFYIGGLTLGCLLSNIFGGYGPMDMIFGTIATFLSVSSIALTAKLFNGKKLSLIIASIWPTLFNGLIIGWMLNFVAGAPLVLTMSQVALGEFVVVTIIGVPIATIIKRKYGKKISIV</sequence>
<gene>
    <name evidence="2" type="ORF">K4H94_00360</name>
</gene>
<dbReference type="PANTHER" id="PTHR40044:SF1">
    <property type="entry name" value="INTEGRAL MEMBRANE PROTEIN"/>
    <property type="match status" value="1"/>
</dbReference>
<dbReference type="InterPro" id="IPR010387">
    <property type="entry name" value="QueT"/>
</dbReference>
<dbReference type="Gene3D" id="1.10.1760.20">
    <property type="match status" value="1"/>
</dbReference>
<feature type="transmembrane region" description="Helical" evidence="1">
    <location>
        <begin position="12"/>
        <end position="33"/>
    </location>
</feature>
<dbReference type="EMBL" id="JAIFTX010000001">
    <property type="protein sequence ID" value="MBX7289504.1"/>
    <property type="molecule type" value="Genomic_DNA"/>
</dbReference>
<organism evidence="2 3">
    <name type="scientific">Clostridium chauvoei</name>
    <dbReference type="NCBI Taxonomy" id="46867"/>
    <lineage>
        <taxon>Bacteria</taxon>
        <taxon>Bacillati</taxon>
        <taxon>Bacillota</taxon>
        <taxon>Clostridia</taxon>
        <taxon>Eubacteriales</taxon>
        <taxon>Clostridiaceae</taxon>
        <taxon>Clostridium</taxon>
    </lineage>
</organism>
<proteinExistence type="predicted"/>
<dbReference type="Pfam" id="PF06177">
    <property type="entry name" value="QueT"/>
    <property type="match status" value="1"/>
</dbReference>
<comment type="caution">
    <text evidence="2">The sequence shown here is derived from an EMBL/GenBank/DDBJ whole genome shotgun (WGS) entry which is preliminary data.</text>
</comment>
<dbReference type="PIRSF" id="PIRSF031501">
    <property type="entry name" value="QueT"/>
    <property type="match status" value="1"/>
</dbReference>
<evidence type="ECO:0000256" key="1">
    <source>
        <dbReference type="SAM" id="Phobius"/>
    </source>
</evidence>
<dbReference type="Proteomes" id="UP000775179">
    <property type="component" value="Unassembled WGS sequence"/>
</dbReference>
<dbReference type="KEGG" id="cchv:BTM20_07390"/>
<keyword evidence="1" id="KW-0472">Membrane</keyword>
<name>A0ABD4RDS9_9CLOT</name>
<feature type="transmembrane region" description="Helical" evidence="1">
    <location>
        <begin position="45"/>
        <end position="73"/>
    </location>
</feature>
<feature type="transmembrane region" description="Helical" evidence="1">
    <location>
        <begin position="106"/>
        <end position="128"/>
    </location>
</feature>
<dbReference type="PANTHER" id="PTHR40044">
    <property type="entry name" value="INTEGRAL MEMBRANE PROTEIN-RELATED"/>
    <property type="match status" value="1"/>
</dbReference>
<dbReference type="AlphaFoldDB" id="A0ABD4RDS9"/>
<protein>
    <submittedName>
        <fullName evidence="2">QueT transporter family protein</fullName>
    </submittedName>
</protein>
<accession>A0ABD4RDS9</accession>